<evidence type="ECO:0000256" key="5">
    <source>
        <dbReference type="SAM" id="MobiDB-lite"/>
    </source>
</evidence>
<evidence type="ECO:0000256" key="4">
    <source>
        <dbReference type="ARBA" id="ARBA00023128"/>
    </source>
</evidence>
<protein>
    <recommendedName>
        <fullName evidence="8">ATP11-domain-containing protein</fullName>
    </recommendedName>
</protein>
<dbReference type="PANTHER" id="PTHR13126">
    <property type="entry name" value="CHAPERONE ATP11"/>
    <property type="match status" value="1"/>
</dbReference>
<evidence type="ECO:0000313" key="6">
    <source>
        <dbReference type="EMBL" id="KAG0290173.1"/>
    </source>
</evidence>
<dbReference type="EMBL" id="JAAAIM010000307">
    <property type="protein sequence ID" value="KAG0290173.1"/>
    <property type="molecule type" value="Genomic_DNA"/>
</dbReference>
<evidence type="ECO:0000256" key="3">
    <source>
        <dbReference type="ARBA" id="ARBA00022946"/>
    </source>
</evidence>
<reference evidence="6 7" key="1">
    <citation type="journal article" date="2020" name="Fungal Divers.">
        <title>Resolving the Mortierellaceae phylogeny through synthesis of multi-gene phylogenetics and phylogenomics.</title>
        <authorList>
            <person name="Vandepol N."/>
            <person name="Liber J."/>
            <person name="Desiro A."/>
            <person name="Na H."/>
            <person name="Kennedy M."/>
            <person name="Barry K."/>
            <person name="Grigoriev I.V."/>
            <person name="Miller A.N."/>
            <person name="O'Donnell K."/>
            <person name="Stajich J.E."/>
            <person name="Bonito G."/>
        </authorList>
    </citation>
    <scope>NUCLEOTIDE SEQUENCE [LARGE SCALE GENOMIC DNA]</scope>
    <source>
        <strain evidence="6 7">AD045</strain>
    </source>
</reference>
<feature type="region of interest" description="Disordered" evidence="5">
    <location>
        <begin position="92"/>
        <end position="136"/>
    </location>
</feature>
<dbReference type="InterPro" id="IPR010591">
    <property type="entry name" value="ATP11"/>
</dbReference>
<dbReference type="Proteomes" id="UP001194696">
    <property type="component" value="Unassembled WGS sequence"/>
</dbReference>
<keyword evidence="7" id="KW-1185">Reference proteome</keyword>
<feature type="compositionally biased region" description="Low complexity" evidence="5">
    <location>
        <begin position="103"/>
        <end position="136"/>
    </location>
</feature>
<sequence>MASAFRSFLSASTRLRAAAGPRFNSVPTASLSPRTSHYASIAPGRIIFRSKHIDYTQKYADKLQQRAKEEGVKSIDELKAKVLPATQTAFKKVQPLETDNKESSSSSAAQKQKQPASTAPTSAASSSAATPDSGSPSLDKIMKLDLVKDLDVEAISKIWIQKHLDQEDSISAVVPAETYKKMLKRSRDFPLFLLPMSHGDGVEFYLLQFAFHQVIFTSLLEYKTHGENARPFLTLTHYPELIDDKEIVLMHGVVSTSPKVLTLAQAQILTFGLQQYYVSDHPEKLQLLEDFHRKPEKFSHERLIELTEISG</sequence>
<keyword evidence="4" id="KW-0496">Mitochondrion</keyword>
<accession>A0ABQ7K3A6</accession>
<evidence type="ECO:0000256" key="1">
    <source>
        <dbReference type="ARBA" id="ARBA00004173"/>
    </source>
</evidence>
<proteinExistence type="inferred from homology"/>
<name>A0ABQ7K3A6_9FUNG</name>
<comment type="subcellular location">
    <subcellularLocation>
        <location evidence="1">Mitochondrion</location>
    </subcellularLocation>
</comment>
<evidence type="ECO:0000313" key="7">
    <source>
        <dbReference type="Proteomes" id="UP001194696"/>
    </source>
</evidence>
<dbReference type="Pfam" id="PF06644">
    <property type="entry name" value="ATP11"/>
    <property type="match status" value="1"/>
</dbReference>
<dbReference type="PANTHER" id="PTHR13126:SF0">
    <property type="entry name" value="ATP SYNTHASE MITOCHONDRIAL F1 COMPLEX ASSEMBLY FACTOR 1"/>
    <property type="match status" value="1"/>
</dbReference>
<evidence type="ECO:0000256" key="2">
    <source>
        <dbReference type="ARBA" id="ARBA00009116"/>
    </source>
</evidence>
<comment type="similarity">
    <text evidence="2">Belongs to the ATP11 family.</text>
</comment>
<keyword evidence="3" id="KW-0809">Transit peptide</keyword>
<organism evidence="6 7">
    <name type="scientific">Linnemannia gamsii</name>
    <dbReference type="NCBI Taxonomy" id="64522"/>
    <lineage>
        <taxon>Eukaryota</taxon>
        <taxon>Fungi</taxon>
        <taxon>Fungi incertae sedis</taxon>
        <taxon>Mucoromycota</taxon>
        <taxon>Mortierellomycotina</taxon>
        <taxon>Mortierellomycetes</taxon>
        <taxon>Mortierellales</taxon>
        <taxon>Mortierellaceae</taxon>
        <taxon>Linnemannia</taxon>
    </lineage>
</organism>
<comment type="caution">
    <text evidence="6">The sequence shown here is derived from an EMBL/GenBank/DDBJ whole genome shotgun (WGS) entry which is preliminary data.</text>
</comment>
<gene>
    <name evidence="6" type="ORF">BGZ96_006349</name>
</gene>
<evidence type="ECO:0008006" key="8">
    <source>
        <dbReference type="Google" id="ProtNLM"/>
    </source>
</evidence>